<dbReference type="EMBL" id="CAXLJM020000046">
    <property type="protein sequence ID" value="CAL8111359.1"/>
    <property type="molecule type" value="Genomic_DNA"/>
</dbReference>
<keyword evidence="3" id="KW-1185">Reference proteome</keyword>
<protein>
    <recommendedName>
        <fullName evidence="1">Nucleolar 27S pre-rRNA processing Urb2/Npa2 C-terminal domain-containing protein</fullName>
    </recommendedName>
</protein>
<evidence type="ECO:0000259" key="1">
    <source>
        <dbReference type="Pfam" id="PF10441"/>
    </source>
</evidence>
<dbReference type="InterPro" id="IPR018849">
    <property type="entry name" value="Urb2/Npa2_C"/>
</dbReference>
<accession>A0ABP1QXZ8</accession>
<sequence>MTLSKVSFVADVATEANMNDNNSESEDEVLDEEEKLIENEIEPPLKKIKRDLVKEAEEELIIHDATVKDLEIGVDEKFKVVSNFLNSLFENNINTLQFENNFAEWCKGTLLLLVDEVTETSEEYYNFLCCVLKVAPTIFESVCEKVLSVSFVHHRFSEECDMAYNVFMEKLANTFEKLRRFPKLIAKLLCCVRENIDKLNPKVDVKSVKRRKSNALKSFEVSIKFILSRNFISAYSSIVSLLPVGQIIDLWKTLSHNLEEECIKKFNSDTGDSSLYFLLSVVGELIVAFLNNIKVADYAVPSSTVEKVSEMMQKLKEHNLVQIGEEMSRTHDINCIRYFLKLSSAWGNLHQIMVLYSQNYRHDLPEVPSNFVEAEDLSLIFPYLSGDKWIALWKAIEKSEDTINTHLMVSLVALKLNWFAMIEQRQRESSEEMLLLEKDTGSSLDKSVKANLKRSTQATAKFVWNFQHLLVKGDDSCLNMSNESILHIASIYMDHEELVGHAKTYLESIILSHASLDIKVTQEVQRYSTITFHVALVMEALHEGLRQVEKMQVMKRRIKKFLHDFLSPDFKINVLQNITKHEKTASDELQKIVTHASEVVNDLMSMKLTKEEANDSSDRPPVLLKAIITFISQQELGQYPKPVKSMIFLGCAVIFIALIDSEDYKDIVEDLVVILNECGKKSQGNEFLFHVGWDNMFELIRRNVKFLSPESIKRMCSLILENVYISPKTTSQFLEKFGKVTCDDFELSTPLGQLSLAVMEYILQEVEDTKAKSTPLLLNHAKELTNTAVSKLSDGSVITELHSLIRAFKKQKKKGAATTDTATSISFVSYVMHTCYLLLKGKSSMSTEAASEYSVIVLPYLRFALDFLEAGKIGGYEKKKCDETLHMTTPLFNCRRFSIECLKSFEEFRSKLPDEFLLRMWNCCMMNLKMENDNDDKDFEKGLLKRIIEVANEEEFKALCDSIVQQLTNDSSELTLAASLLNVLMEAEIPVDNKKPRRMTVELCLHKYLEHISLWQESDEVIDIATPYIEFQTKLLRRRKPMGNLNTLAVSMLSITELPLTKVKNMKSFRSLFTLVCELLNALTVHRLDVISYRTHVFLQCFQFLVENLVKKADQTNKLTDGEIYDLRHCGHGIERICQSTKLGRQEFTRVSPYLVVVLLQQFEKITVYPAVKNPLLNGCYKLLDMCDDKGISHVNSMLSAGSREIFKTVYEMYKKFYRYKGKV</sequence>
<comment type="caution">
    <text evidence="2">The sequence shown here is derived from an EMBL/GenBank/DDBJ whole genome shotgun (WGS) entry which is preliminary data.</text>
</comment>
<evidence type="ECO:0000313" key="3">
    <source>
        <dbReference type="Proteomes" id="UP001642540"/>
    </source>
</evidence>
<gene>
    <name evidence="2" type="ORF">ODALV1_LOCUS14965</name>
</gene>
<dbReference type="Proteomes" id="UP001642540">
    <property type="component" value="Unassembled WGS sequence"/>
</dbReference>
<evidence type="ECO:0000313" key="2">
    <source>
        <dbReference type="EMBL" id="CAL8111359.1"/>
    </source>
</evidence>
<dbReference type="Pfam" id="PF10441">
    <property type="entry name" value="Urb2"/>
    <property type="match status" value="1"/>
</dbReference>
<proteinExistence type="predicted"/>
<reference evidence="2 3" key="1">
    <citation type="submission" date="2024-08" db="EMBL/GenBank/DDBJ databases">
        <authorList>
            <person name="Cucini C."/>
            <person name="Frati F."/>
        </authorList>
    </citation>
    <scope>NUCLEOTIDE SEQUENCE [LARGE SCALE GENOMIC DNA]</scope>
</reference>
<feature type="domain" description="Nucleolar 27S pre-rRNA processing Urb2/Npa2 C-terminal" evidence="1">
    <location>
        <begin position="1064"/>
        <end position="1223"/>
    </location>
</feature>
<name>A0ABP1QXZ8_9HEXA</name>
<organism evidence="2 3">
    <name type="scientific">Orchesella dallaii</name>
    <dbReference type="NCBI Taxonomy" id="48710"/>
    <lineage>
        <taxon>Eukaryota</taxon>
        <taxon>Metazoa</taxon>
        <taxon>Ecdysozoa</taxon>
        <taxon>Arthropoda</taxon>
        <taxon>Hexapoda</taxon>
        <taxon>Collembola</taxon>
        <taxon>Entomobryomorpha</taxon>
        <taxon>Entomobryoidea</taxon>
        <taxon>Orchesellidae</taxon>
        <taxon>Orchesellinae</taxon>
        <taxon>Orchesella</taxon>
    </lineage>
</organism>
<dbReference type="PANTHER" id="PTHR15682">
    <property type="entry name" value="UNHEALTHY RIBOSOME BIOGENESIS PROTEIN 2 HOMOLOG"/>
    <property type="match status" value="1"/>
</dbReference>
<dbReference type="PANTHER" id="PTHR15682:SF2">
    <property type="entry name" value="UNHEALTHY RIBOSOME BIOGENESIS PROTEIN 2 HOMOLOG"/>
    <property type="match status" value="1"/>
</dbReference>
<dbReference type="InterPro" id="IPR052609">
    <property type="entry name" value="Ribosome_Biogenesis_Reg"/>
</dbReference>